<proteinExistence type="predicted"/>
<protein>
    <submittedName>
        <fullName evidence="1">Unannotated protein</fullName>
    </submittedName>
</protein>
<organism evidence="1">
    <name type="scientific">freshwater metagenome</name>
    <dbReference type="NCBI Taxonomy" id="449393"/>
    <lineage>
        <taxon>unclassified sequences</taxon>
        <taxon>metagenomes</taxon>
        <taxon>ecological metagenomes</taxon>
    </lineage>
</organism>
<dbReference type="EMBL" id="CAFBMC010000067">
    <property type="protein sequence ID" value="CAB4904706.1"/>
    <property type="molecule type" value="Genomic_DNA"/>
</dbReference>
<dbReference type="AlphaFoldDB" id="A0A6J7GCF6"/>
<sequence>MTSDDVGDHCLQFRFFGAVDGISLIDADHVSVGRDLHDAKVVNLGELVGLGHRGARHP</sequence>
<accession>A0A6J7GCF6</accession>
<reference evidence="1" key="1">
    <citation type="submission" date="2020-05" db="EMBL/GenBank/DDBJ databases">
        <authorList>
            <person name="Chiriac C."/>
            <person name="Salcher M."/>
            <person name="Ghai R."/>
            <person name="Kavagutti S V."/>
        </authorList>
    </citation>
    <scope>NUCLEOTIDE SEQUENCE</scope>
</reference>
<name>A0A6J7GCF6_9ZZZZ</name>
<gene>
    <name evidence="1" type="ORF">UFOPK3495_01179</name>
</gene>
<evidence type="ECO:0000313" key="1">
    <source>
        <dbReference type="EMBL" id="CAB4904706.1"/>
    </source>
</evidence>